<feature type="transmembrane region" description="Helical" evidence="1">
    <location>
        <begin position="91"/>
        <end position="111"/>
    </location>
</feature>
<dbReference type="KEGG" id="cdet:87938673"/>
<sequence length="254" mass="28200">MTVSNQAAQQQRVEMPLPRKLPAILALSASVSVLLSSILAIAFKMDSYTSYKKETDSSPNGVGTKSSPMRGSGGWIYVYPEHLVPVTHAPLVLAASFGLLVGLAATCLIGWSMVKKRVLLVTFTYQIALLAVLTANALVATITMIYMLVQHSHSAHFNPDYEMTTAYYDYGLFTLEAWACESPRYVDAFRDSEYLSLVQQCTTERASRGLAIVLCFFCLALLGLLGWDLNRTQFVLAKKQRRTRNSWEDDGWGH</sequence>
<keyword evidence="1" id="KW-0472">Membrane</keyword>
<feature type="transmembrane region" description="Helical" evidence="1">
    <location>
        <begin position="123"/>
        <end position="149"/>
    </location>
</feature>
<gene>
    <name evidence="2" type="ORF">CDEST_02170</name>
</gene>
<evidence type="ECO:0000313" key="2">
    <source>
        <dbReference type="EMBL" id="WQF77156.1"/>
    </source>
</evidence>
<evidence type="ECO:0000313" key="3">
    <source>
        <dbReference type="Proteomes" id="UP001322277"/>
    </source>
</evidence>
<name>A0AAX4I266_9PEZI</name>
<keyword evidence="3" id="KW-1185">Reference proteome</keyword>
<dbReference type="EMBL" id="CP137305">
    <property type="protein sequence ID" value="WQF77156.1"/>
    <property type="molecule type" value="Genomic_DNA"/>
</dbReference>
<reference evidence="3" key="1">
    <citation type="journal article" date="2023" name="bioRxiv">
        <title>Complete genome of the Medicago anthracnose fungus, Colletotrichum destructivum, reveals a mini-chromosome-like region within a core chromosome.</title>
        <authorList>
            <person name="Lapalu N."/>
            <person name="Simon A."/>
            <person name="Lu A."/>
            <person name="Plaumann P.-L."/>
            <person name="Amselem J."/>
            <person name="Pigne S."/>
            <person name="Auger A."/>
            <person name="Koch C."/>
            <person name="Dallery J.-F."/>
            <person name="O'Connell R.J."/>
        </authorList>
    </citation>
    <scope>NUCLEOTIDE SEQUENCE [LARGE SCALE GENOMIC DNA]</scope>
    <source>
        <strain evidence="3">CBS 520.97</strain>
    </source>
</reference>
<accession>A0AAX4I266</accession>
<keyword evidence="1" id="KW-0812">Transmembrane</keyword>
<proteinExistence type="predicted"/>
<organism evidence="2 3">
    <name type="scientific">Colletotrichum destructivum</name>
    <dbReference type="NCBI Taxonomy" id="34406"/>
    <lineage>
        <taxon>Eukaryota</taxon>
        <taxon>Fungi</taxon>
        <taxon>Dikarya</taxon>
        <taxon>Ascomycota</taxon>
        <taxon>Pezizomycotina</taxon>
        <taxon>Sordariomycetes</taxon>
        <taxon>Hypocreomycetidae</taxon>
        <taxon>Glomerellales</taxon>
        <taxon>Glomerellaceae</taxon>
        <taxon>Colletotrichum</taxon>
        <taxon>Colletotrichum destructivum species complex</taxon>
    </lineage>
</organism>
<feature type="transmembrane region" description="Helical" evidence="1">
    <location>
        <begin position="21"/>
        <end position="43"/>
    </location>
</feature>
<feature type="transmembrane region" description="Helical" evidence="1">
    <location>
        <begin position="209"/>
        <end position="229"/>
    </location>
</feature>
<dbReference type="GeneID" id="87938673"/>
<keyword evidence="1" id="KW-1133">Transmembrane helix</keyword>
<evidence type="ECO:0000256" key="1">
    <source>
        <dbReference type="SAM" id="Phobius"/>
    </source>
</evidence>
<dbReference type="AlphaFoldDB" id="A0AAX4I266"/>
<evidence type="ECO:0008006" key="4">
    <source>
        <dbReference type="Google" id="ProtNLM"/>
    </source>
</evidence>
<dbReference type="RefSeq" id="XP_062774380.1">
    <property type="nucleotide sequence ID" value="XM_062918329.1"/>
</dbReference>
<dbReference type="Proteomes" id="UP001322277">
    <property type="component" value="Chromosome 1"/>
</dbReference>
<protein>
    <recommendedName>
        <fullName evidence="4">Integral membrane protein</fullName>
    </recommendedName>
</protein>